<dbReference type="AlphaFoldDB" id="A0A9X9F2G1"/>
<comment type="caution">
    <text evidence="1">The sequence shown here is derived from an EMBL/GenBank/DDBJ whole genome shotgun (WGS) entry which is preliminary data.</text>
</comment>
<evidence type="ECO:0000313" key="2">
    <source>
        <dbReference type="Proteomes" id="UP000308444"/>
    </source>
</evidence>
<reference evidence="1 2" key="1">
    <citation type="journal article" date="2019" name="Environ. Microbiol.">
        <title>An active ?-lactamase is a part of an orchestrated cell wall stress resistance network of Bacillus subtilis and related rhizosphere species.</title>
        <authorList>
            <person name="Bucher T."/>
            <person name="Keren-Paz A."/>
            <person name="Hausser J."/>
            <person name="Olender T."/>
            <person name="Cytryn E."/>
            <person name="Kolodkin-Gal I."/>
        </authorList>
    </citation>
    <scope>NUCLEOTIDE SEQUENCE [LARGE SCALE GENOMIC DNA]</scope>
    <source>
        <strain evidence="1 2">I32</strain>
    </source>
</reference>
<feature type="non-terminal residue" evidence="1">
    <location>
        <position position="73"/>
    </location>
</feature>
<protein>
    <submittedName>
        <fullName evidence="1">Uncharacterized protein</fullName>
    </submittedName>
</protein>
<name>A0A9X9F2G1_BACCE</name>
<organism evidence="1 2">
    <name type="scientific">Bacillus cereus</name>
    <dbReference type="NCBI Taxonomy" id="1396"/>
    <lineage>
        <taxon>Bacteria</taxon>
        <taxon>Bacillati</taxon>
        <taxon>Bacillota</taxon>
        <taxon>Bacilli</taxon>
        <taxon>Bacillales</taxon>
        <taxon>Bacillaceae</taxon>
        <taxon>Bacillus</taxon>
        <taxon>Bacillus cereus group</taxon>
    </lineage>
</organism>
<evidence type="ECO:0000313" key="1">
    <source>
        <dbReference type="EMBL" id="TKI90119.1"/>
    </source>
</evidence>
<dbReference type="EMBL" id="SZOH01003527">
    <property type="protein sequence ID" value="TKI90119.1"/>
    <property type="molecule type" value="Genomic_DNA"/>
</dbReference>
<proteinExistence type="predicted"/>
<gene>
    <name evidence="1" type="ORF">FC695_34875</name>
</gene>
<dbReference type="Proteomes" id="UP000308444">
    <property type="component" value="Unassembled WGS sequence"/>
</dbReference>
<accession>A0A9X9F2G1</accession>
<sequence>MKNNSRGILNTIDNVSSLVTKEDLEKNFIIFLEDFSCNDVIKNDENYNFQKIIQTYVAFFKNMIINKIDFLGN</sequence>